<evidence type="ECO:0000256" key="1">
    <source>
        <dbReference type="SAM" id="MobiDB-lite"/>
    </source>
</evidence>
<dbReference type="OrthoDB" id="9798761at2"/>
<dbReference type="PANTHER" id="PTHR35149:SF2">
    <property type="entry name" value="DUF262 DOMAIN-CONTAINING PROTEIN"/>
    <property type="match status" value="1"/>
</dbReference>
<feature type="region of interest" description="Disordered" evidence="1">
    <location>
        <begin position="581"/>
        <end position="607"/>
    </location>
</feature>
<dbReference type="PANTHER" id="PTHR35149">
    <property type="entry name" value="SLL5132 PROTEIN"/>
    <property type="match status" value="1"/>
</dbReference>
<dbReference type="Pfam" id="PF03235">
    <property type="entry name" value="GmrSD_N"/>
    <property type="match status" value="1"/>
</dbReference>
<protein>
    <recommendedName>
        <fullName evidence="8">DUF262 domain-containing protein</fullName>
    </recommendedName>
</protein>
<dbReference type="InterPro" id="IPR040843">
    <property type="entry name" value="RAMA"/>
</dbReference>
<feature type="domain" description="GmrSD restriction endonucleases N-terminal" evidence="2">
    <location>
        <begin position="12"/>
        <end position="226"/>
    </location>
</feature>
<dbReference type="EMBL" id="ABXB03000001">
    <property type="protein sequence ID" value="EFA23851.1"/>
    <property type="molecule type" value="Genomic_DNA"/>
</dbReference>
<evidence type="ECO:0000259" key="2">
    <source>
        <dbReference type="Pfam" id="PF03235"/>
    </source>
</evidence>
<dbReference type="eggNOG" id="COG1479">
    <property type="taxonomic scope" value="Bacteria"/>
</dbReference>
<sequence>MSISASEQPLAKVFTADYRFVVPSFQRAYQWRRTQMSQLIDDVIDACSAKLSQYFLGSLILVREDGARYQVIDGQQRLVSLTILFAVLRYLEDDPQLEESLAGLMVETGDKLRGITPEPRVHLRERDEEFFREYVQQGNLEALFDLHDTDCATQAQRNIMDNVRYAYDELAKMSDEERRVVASFLVNNVMLVIVVTDDLSGAYRIFDVMNMRGMPLTASDVFKAKVIAHIPQSIREAYASRWDDIMEPFGDDAARIERFFEDMHLIITHQPMCEQPIADFSDAVLVPCFDHGEAMNFVDATLRPYVAAWEMLEHPTSTVLPTNVQNLLAGLNDYPTQDWRPVAMWALNHTITNLDDPDTQLFADDAKRDRAVPAQLHDMPWLSEVLEALDRVTGIDALNGEATLRRRQRACMVVRDLERHLPVRRIVGFSVSPDEQRSAMMHLRGELTISDDMKRLLLVRANEQLAGHAIDRPRSLNVIRLLPERLGTTSSFSSWTPSQYDYWVDRIGNYVLTQAGERSFTSLNDFGARRDRMVQSVSSRRFPLTEQLTQLVQLTPDALQQRQHETLQLIAQAWNIRYDAPAGTGTNSDDADDAHNAGTHRARPNSKRVTVAQAVRAGLLTVGETLVWDRPRKHEHWEVTVTADGLRLPDGREFSSPTSAAKAVSDGGSAKIDVWKRPATGQSLADIWKTYRRHHA</sequence>
<gene>
    <name evidence="5" type="ORF">BGLCM_0746</name>
    <name evidence="4" type="ORF">BIFGAL_02960</name>
</gene>
<evidence type="ECO:0000313" key="5">
    <source>
        <dbReference type="EMBL" id="KFI59160.1"/>
    </source>
</evidence>
<evidence type="ECO:0000313" key="7">
    <source>
        <dbReference type="Proteomes" id="UP000029074"/>
    </source>
</evidence>
<proteinExistence type="predicted"/>
<dbReference type="Proteomes" id="UP000003656">
    <property type="component" value="Unassembled WGS sequence"/>
</dbReference>
<evidence type="ECO:0000313" key="6">
    <source>
        <dbReference type="Proteomes" id="UP000003656"/>
    </source>
</evidence>
<comment type="caution">
    <text evidence="4">The sequence shown here is derived from an EMBL/GenBank/DDBJ whole genome shotgun (WGS) entry which is preliminary data.</text>
</comment>
<dbReference type="EMBL" id="JGYW01000004">
    <property type="protein sequence ID" value="KFI59160.1"/>
    <property type="molecule type" value="Genomic_DNA"/>
</dbReference>
<keyword evidence="7" id="KW-1185">Reference proteome</keyword>
<evidence type="ECO:0000313" key="4">
    <source>
        <dbReference type="EMBL" id="EFA23851.1"/>
    </source>
</evidence>
<name>D1NT49_9BIFI</name>
<dbReference type="Proteomes" id="UP000029074">
    <property type="component" value="Unassembled WGS sequence"/>
</dbReference>
<evidence type="ECO:0008006" key="8">
    <source>
        <dbReference type="Google" id="ProtNLM"/>
    </source>
</evidence>
<organism evidence="4 6">
    <name type="scientific">Bifidobacterium gallicum DSM 20093 = LMG 11596</name>
    <dbReference type="NCBI Taxonomy" id="561180"/>
    <lineage>
        <taxon>Bacteria</taxon>
        <taxon>Bacillati</taxon>
        <taxon>Actinomycetota</taxon>
        <taxon>Actinomycetes</taxon>
        <taxon>Bifidobacteriales</taxon>
        <taxon>Bifidobacteriaceae</taxon>
        <taxon>Bifidobacterium</taxon>
    </lineage>
</organism>
<dbReference type="RefSeq" id="WP_006294374.1">
    <property type="nucleotide sequence ID" value="NZ_ABXB03000001.1"/>
</dbReference>
<dbReference type="STRING" id="561180.BIFGAL_02960"/>
<accession>D1NT49</accession>
<dbReference type="AlphaFoldDB" id="D1NT49"/>
<reference evidence="5 7" key="2">
    <citation type="submission" date="2014-03" db="EMBL/GenBank/DDBJ databases">
        <title>Genomics of Bifidobacteria.</title>
        <authorList>
            <person name="Ventura M."/>
            <person name="Milani C."/>
            <person name="Lugli G.A."/>
        </authorList>
    </citation>
    <scope>NUCLEOTIDE SEQUENCE [LARGE SCALE GENOMIC DNA]</scope>
    <source>
        <strain evidence="5 7">LMG 11596</strain>
    </source>
</reference>
<dbReference type="Pfam" id="PF18755">
    <property type="entry name" value="RAMA"/>
    <property type="match status" value="1"/>
</dbReference>
<reference evidence="4 6" key="1">
    <citation type="submission" date="2009-11" db="EMBL/GenBank/DDBJ databases">
        <authorList>
            <person name="Weinstock G."/>
            <person name="Sodergren E."/>
            <person name="Clifton S."/>
            <person name="Fulton L."/>
            <person name="Fulton B."/>
            <person name="Courtney L."/>
            <person name="Fronick C."/>
            <person name="Harrison M."/>
            <person name="Strong C."/>
            <person name="Farmer C."/>
            <person name="Delahaunty K."/>
            <person name="Markovic C."/>
            <person name="Hall O."/>
            <person name="Minx P."/>
            <person name="Tomlinson C."/>
            <person name="Mitreva M."/>
            <person name="Nelson J."/>
            <person name="Hou S."/>
            <person name="Wollam A."/>
            <person name="Pepin K.H."/>
            <person name="Johnson M."/>
            <person name="Bhonagiri V."/>
            <person name="Nash W.E."/>
            <person name="Warren W."/>
            <person name="Chinwalla A."/>
            <person name="Mardis E.R."/>
            <person name="Wilson R.K."/>
        </authorList>
    </citation>
    <scope>NUCLEOTIDE SEQUENCE [LARGE SCALE GENOMIC DNA]</scope>
    <source>
        <strain evidence="4 6">DSM 20093</strain>
    </source>
</reference>
<feature type="domain" description="RAMA" evidence="3">
    <location>
        <begin position="594"/>
        <end position="695"/>
    </location>
</feature>
<evidence type="ECO:0000259" key="3">
    <source>
        <dbReference type="Pfam" id="PF18755"/>
    </source>
</evidence>
<dbReference type="InterPro" id="IPR004919">
    <property type="entry name" value="GmrSD_N"/>
</dbReference>